<proteinExistence type="predicted"/>
<organism evidence="1">
    <name type="scientific">Harvfovirus sp</name>
    <dbReference type="NCBI Taxonomy" id="2487768"/>
    <lineage>
        <taxon>Viruses</taxon>
        <taxon>Varidnaviria</taxon>
        <taxon>Bamfordvirae</taxon>
        <taxon>Nucleocytoviricota</taxon>
        <taxon>Megaviricetes</taxon>
        <taxon>Imitervirales</taxon>
        <taxon>Mimiviridae</taxon>
        <taxon>Klosneuvirinae</taxon>
    </lineage>
</organism>
<protein>
    <recommendedName>
        <fullName evidence="2">DUF4116 domain-containing protein</fullName>
    </recommendedName>
</protein>
<dbReference type="EMBL" id="MK072245">
    <property type="protein sequence ID" value="AYV80618.1"/>
    <property type="molecule type" value="Genomic_DNA"/>
</dbReference>
<evidence type="ECO:0000313" key="1">
    <source>
        <dbReference type="EMBL" id="AYV80618.1"/>
    </source>
</evidence>
<sequence>MPPFVKNLFCAFKFVRFGSQSIFTSVPRSKRFQKFVIGTAAATLCRTSLSPASMAEPKETKDKEFEIILNKRGDEAATKTKGKLFNKKHPDTKFALLSLENDVVIGENIFDVSQFEPDRIDRFEFCLERHHFYKFEDLGLHIFDLSDQENLYMHTHFSVVTIPDDADVYMDRRTDKKYIANKLIVSEKKVINTDNDICAIILEQDPEYLQFVKNPTEEMCLNAVKKDPFCLQYVKNQTEKICIAAVKLEPHRLEYVNDQTYEICRIAVELDPTTLKYVKNKTLRLCYLAAKALLRS</sequence>
<name>A0A3G5A0A8_9VIRU</name>
<accession>A0A3G5A0A8</accession>
<gene>
    <name evidence="1" type="ORF">Harvfovirus3_63</name>
</gene>
<reference evidence="1" key="1">
    <citation type="submission" date="2018-10" db="EMBL/GenBank/DDBJ databases">
        <title>Hidden diversity of soil giant viruses.</title>
        <authorList>
            <person name="Schulz F."/>
            <person name="Alteio L."/>
            <person name="Goudeau D."/>
            <person name="Ryan E.M."/>
            <person name="Malmstrom R.R."/>
            <person name="Blanchard J."/>
            <person name="Woyke T."/>
        </authorList>
    </citation>
    <scope>NUCLEOTIDE SEQUENCE</scope>
    <source>
        <strain evidence="1">HAV1</strain>
    </source>
</reference>
<evidence type="ECO:0008006" key="2">
    <source>
        <dbReference type="Google" id="ProtNLM"/>
    </source>
</evidence>